<dbReference type="InterPro" id="IPR029032">
    <property type="entry name" value="AhpD-like"/>
</dbReference>
<accession>A0ABU4WSC9</accession>
<gene>
    <name evidence="2" type="ORF">RFM51_05090</name>
</gene>
<dbReference type="EMBL" id="JAVIIS010000005">
    <property type="protein sequence ID" value="MDX8438958.1"/>
    <property type="molecule type" value="Genomic_DNA"/>
</dbReference>
<reference evidence="2 3" key="1">
    <citation type="submission" date="2023-08" db="EMBL/GenBank/DDBJ databases">
        <title>Implementing the SeqCode for naming new Mesorhizobium species isolated from Vachellia karroo root nodules.</title>
        <authorList>
            <person name="Van Lill M."/>
        </authorList>
    </citation>
    <scope>NUCLEOTIDE SEQUENCE [LARGE SCALE GENOMIC DNA]</scope>
    <source>
        <strain evidence="2 3">VK3E</strain>
    </source>
</reference>
<evidence type="ECO:0000259" key="1">
    <source>
        <dbReference type="Pfam" id="PF02627"/>
    </source>
</evidence>
<dbReference type="InterPro" id="IPR003779">
    <property type="entry name" value="CMD-like"/>
</dbReference>
<dbReference type="Gene3D" id="1.20.1290.10">
    <property type="entry name" value="AhpD-like"/>
    <property type="match status" value="1"/>
</dbReference>
<protein>
    <submittedName>
        <fullName evidence="2">Carboxymuconolactone decarboxylase family protein</fullName>
    </submittedName>
</protein>
<dbReference type="RefSeq" id="WP_320212856.1">
    <property type="nucleotide sequence ID" value="NZ_JAVIIS010000005.1"/>
</dbReference>
<keyword evidence="3" id="KW-1185">Reference proteome</keyword>
<comment type="caution">
    <text evidence="2">The sequence shown here is derived from an EMBL/GenBank/DDBJ whole genome shotgun (WGS) entry which is preliminary data.</text>
</comment>
<sequence length="77" mass="8346">MTLAMMVALHREEEFKLHVRPALGNGVNISELQALLLQSAIYAGVPAANAAFRWAKDVLGDELAGDPAENQGEETER</sequence>
<dbReference type="PANTHER" id="PTHR33570:SF2">
    <property type="entry name" value="CARBOXYMUCONOLACTONE DECARBOXYLASE-LIKE DOMAIN-CONTAINING PROTEIN"/>
    <property type="match status" value="1"/>
</dbReference>
<organism evidence="2 3">
    <name type="scientific">Mesorhizobium australafricanum</name>
    <dbReference type="NCBI Taxonomy" id="3072311"/>
    <lineage>
        <taxon>Bacteria</taxon>
        <taxon>Pseudomonadati</taxon>
        <taxon>Pseudomonadota</taxon>
        <taxon>Alphaproteobacteria</taxon>
        <taxon>Hyphomicrobiales</taxon>
        <taxon>Phyllobacteriaceae</taxon>
        <taxon>Mesorhizobium</taxon>
    </lineage>
</organism>
<feature type="domain" description="Carboxymuconolactone decarboxylase-like" evidence="1">
    <location>
        <begin position="2"/>
        <end position="57"/>
    </location>
</feature>
<evidence type="ECO:0000313" key="2">
    <source>
        <dbReference type="EMBL" id="MDX8438958.1"/>
    </source>
</evidence>
<proteinExistence type="predicted"/>
<dbReference type="InterPro" id="IPR052512">
    <property type="entry name" value="4CMD/NDH-1_regulator"/>
</dbReference>
<dbReference type="Pfam" id="PF02627">
    <property type="entry name" value="CMD"/>
    <property type="match status" value="1"/>
</dbReference>
<dbReference type="SUPFAM" id="SSF69118">
    <property type="entry name" value="AhpD-like"/>
    <property type="match status" value="1"/>
</dbReference>
<dbReference type="Proteomes" id="UP001272097">
    <property type="component" value="Unassembled WGS sequence"/>
</dbReference>
<dbReference type="PANTHER" id="PTHR33570">
    <property type="entry name" value="4-CARBOXYMUCONOLACTONE DECARBOXYLASE FAMILY PROTEIN"/>
    <property type="match status" value="1"/>
</dbReference>
<name>A0ABU4WSC9_9HYPH</name>
<evidence type="ECO:0000313" key="3">
    <source>
        <dbReference type="Proteomes" id="UP001272097"/>
    </source>
</evidence>